<dbReference type="InterPro" id="IPR001466">
    <property type="entry name" value="Beta-lactam-related"/>
</dbReference>
<feature type="domain" description="Beta-lactamase-related" evidence="1">
    <location>
        <begin position="44"/>
        <end position="418"/>
    </location>
</feature>
<dbReference type="InterPro" id="IPR012338">
    <property type="entry name" value="Beta-lactam/transpept-like"/>
</dbReference>
<dbReference type="InterPro" id="IPR050789">
    <property type="entry name" value="Diverse_Enzym_Activities"/>
</dbReference>
<name>A0A0B2C0C1_9SPHN</name>
<dbReference type="Pfam" id="PF00144">
    <property type="entry name" value="Beta-lactamase"/>
    <property type="match status" value="1"/>
</dbReference>
<proteinExistence type="predicted"/>
<dbReference type="SUPFAM" id="SSF56601">
    <property type="entry name" value="beta-lactamase/transpeptidase-like"/>
    <property type="match status" value="1"/>
</dbReference>
<dbReference type="Gene3D" id="3.40.710.10">
    <property type="entry name" value="DD-peptidase/beta-lactamase superfamily"/>
    <property type="match status" value="1"/>
</dbReference>
<dbReference type="Proteomes" id="UP000030988">
    <property type="component" value="Unassembled WGS sequence"/>
</dbReference>
<evidence type="ECO:0000313" key="3">
    <source>
        <dbReference type="Proteomes" id="UP000030988"/>
    </source>
</evidence>
<gene>
    <name evidence="2" type="ORF">PK98_01685</name>
</gene>
<keyword evidence="3" id="KW-1185">Reference proteome</keyword>
<reference evidence="2 3" key="1">
    <citation type="submission" date="2014-11" db="EMBL/GenBank/DDBJ databases">
        <title>Draft genome sequence of Kirrobacter mercurialis.</title>
        <authorList>
            <person name="Coil D.A."/>
            <person name="Eisen J.A."/>
        </authorList>
    </citation>
    <scope>NUCLEOTIDE SEQUENCE [LARGE SCALE GENOMIC DNA]</scope>
    <source>
        <strain evidence="2 3">Coronado</strain>
    </source>
</reference>
<evidence type="ECO:0000259" key="1">
    <source>
        <dbReference type="Pfam" id="PF00144"/>
    </source>
</evidence>
<dbReference type="EMBL" id="JTDN01000001">
    <property type="protein sequence ID" value="KHL25441.1"/>
    <property type="molecule type" value="Genomic_DNA"/>
</dbReference>
<dbReference type="OrthoDB" id="9808046at2"/>
<dbReference type="InterPro" id="IPR006311">
    <property type="entry name" value="TAT_signal"/>
</dbReference>
<protein>
    <submittedName>
        <fullName evidence="2">Beta-lactamase</fullName>
    </submittedName>
</protein>
<organism evidence="2 3">
    <name type="scientific">Croceibacterium mercuriale</name>
    <dbReference type="NCBI Taxonomy" id="1572751"/>
    <lineage>
        <taxon>Bacteria</taxon>
        <taxon>Pseudomonadati</taxon>
        <taxon>Pseudomonadota</taxon>
        <taxon>Alphaproteobacteria</taxon>
        <taxon>Sphingomonadales</taxon>
        <taxon>Erythrobacteraceae</taxon>
        <taxon>Croceibacterium</taxon>
    </lineage>
</organism>
<accession>A0A0B2C0C1</accession>
<dbReference type="PROSITE" id="PS51318">
    <property type="entry name" value="TAT"/>
    <property type="match status" value="1"/>
</dbReference>
<dbReference type="STRING" id="1572751.PK98_01685"/>
<comment type="caution">
    <text evidence="2">The sequence shown here is derived from an EMBL/GenBank/DDBJ whole genome shotgun (WGS) entry which is preliminary data.</text>
</comment>
<sequence length="436" mass="45842">MATVELMLDRRALLARGAGAGALALLGGASTALLAQDAGSLGGLEQLAESYVAQRKVANMVIAIGQGQQPSAMIARGTLGFISRTPVDADTLYRIYSMTKPVTGMAAMMLVDDGRIALDQPVADILPAFARLQVQKQPDGEITPDNLEAAVRPLTMRHLLTHTGGLGYSIVQQGPLAAAYREKGLVPALVSRVQAPGNFAGTPAASLEIFADNLATVPLVHQPGERWSYSVGLDLMGRVIEVVTGMPFDRFLQERIFDPCGMASTGFQVRQEDIGRLTDNYLIAGETLVPIDLAANSIYLDQPPFPFGGAGLVSTPRDYDRFLQMIVGFGQIDGRRVMSEAAVRLATSDLLPDTLAADSGFNLDGKPAGFGAGGAVGRGAQAGLYGWSGAAGTFGFVHTGQGVRASLFSQFMPGGQYRLQGQFLAEVARSTGVPLG</sequence>
<dbReference type="RefSeq" id="WP_039093805.1">
    <property type="nucleotide sequence ID" value="NZ_JTDN01000001.1"/>
</dbReference>
<dbReference type="AlphaFoldDB" id="A0A0B2C0C1"/>
<dbReference type="PANTHER" id="PTHR43283:SF3">
    <property type="entry name" value="BETA-LACTAMASE FAMILY PROTEIN (AFU_ORTHOLOGUE AFUA_5G07500)"/>
    <property type="match status" value="1"/>
</dbReference>
<evidence type="ECO:0000313" key="2">
    <source>
        <dbReference type="EMBL" id="KHL25441.1"/>
    </source>
</evidence>
<dbReference type="PANTHER" id="PTHR43283">
    <property type="entry name" value="BETA-LACTAMASE-RELATED"/>
    <property type="match status" value="1"/>
</dbReference>